<evidence type="ECO:0008006" key="4">
    <source>
        <dbReference type="Google" id="ProtNLM"/>
    </source>
</evidence>
<evidence type="ECO:0000313" key="3">
    <source>
        <dbReference type="Proteomes" id="UP000004358"/>
    </source>
</evidence>
<comment type="caution">
    <text evidence="2">The sequence shown here is derived from an EMBL/GenBank/DDBJ whole genome shotgun (WGS) entry which is preliminary data.</text>
</comment>
<reference evidence="2 3" key="1">
    <citation type="submission" date="2006-02" db="EMBL/GenBank/DDBJ databases">
        <authorList>
            <person name="Amann R."/>
            <person name="Ferriera S."/>
            <person name="Johnson J."/>
            <person name="Kravitz S."/>
            <person name="Halpern A."/>
            <person name="Remington K."/>
            <person name="Beeson K."/>
            <person name="Tran B."/>
            <person name="Rogers Y.-H."/>
            <person name="Friedman R."/>
            <person name="Venter J.C."/>
        </authorList>
    </citation>
    <scope>NUCLEOTIDE SEQUENCE [LARGE SCALE GENOMIC DNA]</scope>
    <source>
        <strain evidence="2 3">DSM 3645</strain>
    </source>
</reference>
<dbReference type="AlphaFoldDB" id="A3ZT61"/>
<feature type="region of interest" description="Disordered" evidence="1">
    <location>
        <begin position="27"/>
        <end position="75"/>
    </location>
</feature>
<proteinExistence type="predicted"/>
<protein>
    <recommendedName>
        <fullName evidence="4">Lipoprotein</fullName>
    </recommendedName>
</protein>
<accession>A3ZT61</accession>
<organism evidence="2 3">
    <name type="scientific">Blastopirellula marina DSM 3645</name>
    <dbReference type="NCBI Taxonomy" id="314230"/>
    <lineage>
        <taxon>Bacteria</taxon>
        <taxon>Pseudomonadati</taxon>
        <taxon>Planctomycetota</taxon>
        <taxon>Planctomycetia</taxon>
        <taxon>Pirellulales</taxon>
        <taxon>Pirellulaceae</taxon>
        <taxon>Blastopirellula</taxon>
    </lineage>
</organism>
<name>A3ZT61_9BACT</name>
<dbReference type="RefSeq" id="WP_002651782.1">
    <property type="nucleotide sequence ID" value="NZ_CH672376.1"/>
</dbReference>
<dbReference type="STRING" id="314230.DSM3645_19423"/>
<dbReference type="PROSITE" id="PS51257">
    <property type="entry name" value="PROKAR_LIPOPROTEIN"/>
    <property type="match status" value="1"/>
</dbReference>
<dbReference type="Proteomes" id="UP000004358">
    <property type="component" value="Unassembled WGS sequence"/>
</dbReference>
<dbReference type="HOGENOM" id="CLU_1369882_0_0_0"/>
<feature type="compositionally biased region" description="Low complexity" evidence="1">
    <location>
        <begin position="42"/>
        <end position="58"/>
    </location>
</feature>
<dbReference type="EMBL" id="AANZ01000010">
    <property type="protein sequence ID" value="EAQ80199.1"/>
    <property type="molecule type" value="Genomic_DNA"/>
</dbReference>
<sequence length="199" mass="21457">MPRFALVACFLAFAVGCDMEPMEKRNSGPVAPGGVDIPSIEGPSAATGAGAQPTAPATEMTDQPPAEKKPNKGIIGKTSNVVVDANKALQDPEIVLAEGASADGVDPFSQAGSVYFSAMAKVSTLGMQQAVNMKKAVEGRYPTYDEYMQMMKENNIEFVKLRSYEMYGYDDKTGKILVLMDKRLQREHFKRAGIDPPAE</sequence>
<dbReference type="OrthoDB" id="215661at2"/>
<gene>
    <name evidence="2" type="ORF">DSM3645_19423</name>
</gene>
<dbReference type="eggNOG" id="ENOG503420A">
    <property type="taxonomic scope" value="Bacteria"/>
</dbReference>
<evidence type="ECO:0000313" key="2">
    <source>
        <dbReference type="EMBL" id="EAQ80199.1"/>
    </source>
</evidence>
<evidence type="ECO:0000256" key="1">
    <source>
        <dbReference type="SAM" id="MobiDB-lite"/>
    </source>
</evidence>